<keyword evidence="3 6" id="KW-0812">Transmembrane</keyword>
<dbReference type="GeneTree" id="ENSGT00940000161985"/>
<dbReference type="AlphaFoldDB" id="A0A9L0R270"/>
<evidence type="ECO:0000313" key="8">
    <source>
        <dbReference type="Proteomes" id="UP000002281"/>
    </source>
</evidence>
<gene>
    <name evidence="7" type="primary">MS4A2</name>
</gene>
<reference evidence="7" key="3">
    <citation type="submission" date="2025-09" db="UniProtKB">
        <authorList>
            <consortium name="Ensembl"/>
        </authorList>
    </citation>
    <scope>IDENTIFICATION</scope>
    <source>
        <strain evidence="7">Thoroughbred</strain>
    </source>
</reference>
<reference evidence="7 8" key="1">
    <citation type="journal article" date="2009" name="Science">
        <title>Genome sequence, comparative analysis, and population genetics of the domestic horse.</title>
        <authorList>
            <consortium name="Broad Institute Genome Sequencing Platform"/>
            <consortium name="Broad Institute Whole Genome Assembly Team"/>
            <person name="Wade C.M."/>
            <person name="Giulotto E."/>
            <person name="Sigurdsson S."/>
            <person name="Zoli M."/>
            <person name="Gnerre S."/>
            <person name="Imsland F."/>
            <person name="Lear T.L."/>
            <person name="Adelson D.L."/>
            <person name="Bailey E."/>
            <person name="Bellone R.R."/>
            <person name="Bloecker H."/>
            <person name="Distl O."/>
            <person name="Edgar R.C."/>
            <person name="Garber M."/>
            <person name="Leeb T."/>
            <person name="Mauceli E."/>
            <person name="MacLeod J.N."/>
            <person name="Penedo M.C.T."/>
            <person name="Raison J.M."/>
            <person name="Sharpe T."/>
            <person name="Vogel J."/>
            <person name="Andersson L."/>
            <person name="Antczak D.F."/>
            <person name="Biagi T."/>
            <person name="Binns M.M."/>
            <person name="Chowdhary B.P."/>
            <person name="Coleman S.J."/>
            <person name="Della Valle G."/>
            <person name="Fryc S."/>
            <person name="Guerin G."/>
            <person name="Hasegawa T."/>
            <person name="Hill E.W."/>
            <person name="Jurka J."/>
            <person name="Kiialainen A."/>
            <person name="Lindgren G."/>
            <person name="Liu J."/>
            <person name="Magnani E."/>
            <person name="Mickelson J.R."/>
            <person name="Murray J."/>
            <person name="Nergadze S.G."/>
            <person name="Onofrio R."/>
            <person name="Pedroni S."/>
            <person name="Piras M.F."/>
            <person name="Raudsepp T."/>
            <person name="Rocchi M."/>
            <person name="Roeed K.H."/>
            <person name="Ryder O.A."/>
            <person name="Searle S."/>
            <person name="Skow L."/>
            <person name="Swinburne J.E."/>
            <person name="Syvaenen A.C."/>
            <person name="Tozaki T."/>
            <person name="Valberg S.J."/>
            <person name="Vaudin M."/>
            <person name="White J.R."/>
            <person name="Zody M.C."/>
            <person name="Lander E.S."/>
            <person name="Lindblad-Toh K."/>
        </authorList>
    </citation>
    <scope>NUCLEOTIDE SEQUENCE [LARGE SCALE GENOMIC DNA]</scope>
    <source>
        <strain evidence="7 8">Thoroughbred</strain>
    </source>
</reference>
<dbReference type="PANTHER" id="PTHR23320">
    <property type="entry name" value="MEMBRANE-SPANNING 4-DOMAINS SUBFAMILY A MS4A -RELATED"/>
    <property type="match status" value="1"/>
</dbReference>
<dbReference type="Proteomes" id="UP000002281">
    <property type="component" value="Chromosome 12"/>
</dbReference>
<name>A0A9L0R270_HORSE</name>
<keyword evidence="5 6" id="KW-0472">Membrane</keyword>
<sequence length="252" mass="28399">MDPENRARAELILPNPQGPSRVSEIELAEVSLHDTTLLRKGAQIQPHPTWLTFLRKELEFLGVTQILIGLTCLWFGTFVFSMLTKSDFEENIFSSFEAGYPFWGAIFFFISGFLSIMSEEKREIYLLQGSLGANTVSSMAAGTGIIILLINLKTSMAFIYNCQDTYEEDFCLIVSFSTEIVAVTLFITVLGFCSAVSLTIYGVGEIFERSKIPEDRLYEELNIYSPIYSINPITSMAYIFTAKLLNLSYQDL</sequence>
<feature type="transmembrane region" description="Helical" evidence="6">
    <location>
        <begin position="139"/>
        <end position="160"/>
    </location>
</feature>
<dbReference type="GO" id="GO:0019863">
    <property type="term" value="F:IgE binding"/>
    <property type="evidence" value="ECO:0007669"/>
    <property type="project" value="Ensembl"/>
</dbReference>
<protein>
    <submittedName>
        <fullName evidence="7">Membrane spanning 4-domains A2</fullName>
    </submittedName>
</protein>
<accession>A0A9L0R270</accession>
<dbReference type="GO" id="GO:0005886">
    <property type="term" value="C:plasma membrane"/>
    <property type="evidence" value="ECO:0000318"/>
    <property type="project" value="GO_Central"/>
</dbReference>
<proteinExistence type="inferred from homology"/>
<dbReference type="PANTHER" id="PTHR23320:SF66">
    <property type="entry name" value="HIGH AFFINITY IMMUNOGLOBULIN EPSILON RECEPTOR SUBUNIT BETA"/>
    <property type="match status" value="1"/>
</dbReference>
<dbReference type="InterPro" id="IPR007237">
    <property type="entry name" value="CD20-like"/>
</dbReference>
<evidence type="ECO:0000256" key="5">
    <source>
        <dbReference type="ARBA" id="ARBA00023136"/>
    </source>
</evidence>
<comment type="subcellular location">
    <subcellularLocation>
        <location evidence="1">Membrane</location>
        <topology evidence="1">Multi-pass membrane protein</topology>
    </subcellularLocation>
</comment>
<feature type="transmembrane region" description="Helical" evidence="6">
    <location>
        <begin position="60"/>
        <end position="80"/>
    </location>
</feature>
<dbReference type="Pfam" id="PF04103">
    <property type="entry name" value="CD20"/>
    <property type="match status" value="1"/>
</dbReference>
<feature type="transmembrane region" description="Helical" evidence="6">
    <location>
        <begin position="180"/>
        <end position="203"/>
    </location>
</feature>
<comment type="similarity">
    <text evidence="2">Belongs to the MS4A family.</text>
</comment>
<evidence type="ECO:0000256" key="2">
    <source>
        <dbReference type="ARBA" id="ARBA00009565"/>
    </source>
</evidence>
<dbReference type="GO" id="GO:0032998">
    <property type="term" value="C:Fc-epsilon receptor I complex"/>
    <property type="evidence" value="ECO:0000318"/>
    <property type="project" value="GO_Central"/>
</dbReference>
<keyword evidence="8" id="KW-1185">Reference proteome</keyword>
<evidence type="ECO:0000256" key="3">
    <source>
        <dbReference type="ARBA" id="ARBA00022692"/>
    </source>
</evidence>
<dbReference type="Ensembl" id="ENSECAT00000108298.1">
    <property type="protein sequence ID" value="ENSECAP00000058173.1"/>
    <property type="gene ID" value="ENSECAG00000016368.4"/>
</dbReference>
<dbReference type="GO" id="GO:0009897">
    <property type="term" value="C:external side of plasma membrane"/>
    <property type="evidence" value="ECO:0000318"/>
    <property type="project" value="GO_Central"/>
</dbReference>
<dbReference type="GO" id="GO:0007166">
    <property type="term" value="P:cell surface receptor signaling pathway"/>
    <property type="evidence" value="ECO:0000318"/>
    <property type="project" value="GO_Central"/>
</dbReference>
<organism evidence="7 8">
    <name type="scientific">Equus caballus</name>
    <name type="common">Horse</name>
    <dbReference type="NCBI Taxonomy" id="9796"/>
    <lineage>
        <taxon>Eukaryota</taxon>
        <taxon>Metazoa</taxon>
        <taxon>Chordata</taxon>
        <taxon>Craniata</taxon>
        <taxon>Vertebrata</taxon>
        <taxon>Euteleostomi</taxon>
        <taxon>Mammalia</taxon>
        <taxon>Eutheria</taxon>
        <taxon>Laurasiatheria</taxon>
        <taxon>Perissodactyla</taxon>
        <taxon>Equidae</taxon>
        <taxon>Equus</taxon>
    </lineage>
</organism>
<evidence type="ECO:0000256" key="6">
    <source>
        <dbReference type="SAM" id="Phobius"/>
    </source>
</evidence>
<keyword evidence="4 6" id="KW-1133">Transmembrane helix</keyword>
<evidence type="ECO:0000256" key="1">
    <source>
        <dbReference type="ARBA" id="ARBA00004141"/>
    </source>
</evidence>
<feature type="transmembrane region" description="Helical" evidence="6">
    <location>
        <begin position="100"/>
        <end position="118"/>
    </location>
</feature>
<reference evidence="7" key="2">
    <citation type="submission" date="2025-08" db="UniProtKB">
        <authorList>
            <consortium name="Ensembl"/>
        </authorList>
    </citation>
    <scope>IDENTIFICATION</scope>
    <source>
        <strain evidence="7">Thoroughbred</strain>
    </source>
</reference>
<dbReference type="InterPro" id="IPR030417">
    <property type="entry name" value="MS4A"/>
</dbReference>
<dbReference type="GO" id="GO:0006955">
    <property type="term" value="P:immune response"/>
    <property type="evidence" value="ECO:0007669"/>
    <property type="project" value="Ensembl"/>
</dbReference>
<evidence type="ECO:0000313" key="7">
    <source>
        <dbReference type="Ensembl" id="ENSECAP00000058173.1"/>
    </source>
</evidence>
<evidence type="ECO:0000256" key="4">
    <source>
        <dbReference type="ARBA" id="ARBA00022989"/>
    </source>
</evidence>